<dbReference type="InterPro" id="IPR023603">
    <property type="entry name" value="Low_specificity_L-TA-like"/>
</dbReference>
<dbReference type="Gene3D" id="3.40.640.10">
    <property type="entry name" value="Type I PLP-dependent aspartate aminotransferase-like (Major domain)"/>
    <property type="match status" value="1"/>
</dbReference>
<comment type="cofactor">
    <cofactor evidence="1">
        <name>pyridoxal 5'-phosphate</name>
        <dbReference type="ChEBI" id="CHEBI:597326"/>
    </cofactor>
</comment>
<evidence type="ECO:0000259" key="6">
    <source>
        <dbReference type="Pfam" id="PF01212"/>
    </source>
</evidence>
<name>W0RJ05_9BACT</name>
<dbReference type="GO" id="GO:0005829">
    <property type="term" value="C:cytosol"/>
    <property type="evidence" value="ECO:0007669"/>
    <property type="project" value="TreeGrafter"/>
</dbReference>
<dbReference type="GO" id="GO:0006545">
    <property type="term" value="P:glycine biosynthetic process"/>
    <property type="evidence" value="ECO:0007669"/>
    <property type="project" value="TreeGrafter"/>
</dbReference>
<dbReference type="HOGENOM" id="CLU_029381_0_4_0"/>
<accession>W0RJ05</accession>
<evidence type="ECO:0000256" key="3">
    <source>
        <dbReference type="ARBA" id="ARBA00022898"/>
    </source>
</evidence>
<dbReference type="SUPFAM" id="SSF53383">
    <property type="entry name" value="PLP-dependent transferases"/>
    <property type="match status" value="1"/>
</dbReference>
<dbReference type="InterPro" id="IPR015422">
    <property type="entry name" value="PyrdxlP-dep_Trfase_small"/>
</dbReference>
<dbReference type="FunFam" id="3.40.640.10:FF:000030">
    <property type="entry name" value="Low-specificity L-threonine aldolase"/>
    <property type="match status" value="1"/>
</dbReference>
<sequence>MADAEVGDDVLDGDPTVRRLEARACELLGKERALFFPTGTMANQTALWLLARRGTEILLDGASHIMDWEHAAAAALVGVQVRPVALRPGRRVIDAAAVADTASVHATRASLVCVENTHNGAGGVLTSASELDAIADVARAHRLPMHLDGARLWNAAVATGASEARLAASSTTVMVSFSKGLGAPVGAVLAGPAAAMADAVAVRRRLGGGMRQSGVLAAAALHGLTHHRERLAEDHANAQALARAIDGAGGARAVTPETNIVMIDLPQPTATSVLDRARALGVLLSFWTPTRVRAVTHLDVDAAGVRRAADAIARALEAEHASAA</sequence>
<dbReference type="EMBL" id="CP007128">
    <property type="protein sequence ID" value="AHG90417.1"/>
    <property type="molecule type" value="Genomic_DNA"/>
</dbReference>
<evidence type="ECO:0000256" key="1">
    <source>
        <dbReference type="ARBA" id="ARBA00001933"/>
    </source>
</evidence>
<dbReference type="PATRIC" id="fig|861299.3.peg.2931"/>
<evidence type="ECO:0000313" key="8">
    <source>
        <dbReference type="Proteomes" id="UP000019151"/>
    </source>
</evidence>
<evidence type="ECO:0000256" key="2">
    <source>
        <dbReference type="ARBA" id="ARBA00006966"/>
    </source>
</evidence>
<dbReference type="AlphaFoldDB" id="W0RJ05"/>
<dbReference type="STRING" id="861299.J421_2880"/>
<dbReference type="Gene3D" id="3.90.1150.10">
    <property type="entry name" value="Aspartate Aminotransferase, domain 1"/>
    <property type="match status" value="1"/>
</dbReference>
<dbReference type="NCBIfam" id="NF041359">
    <property type="entry name" value="GntG_guanitoxin"/>
    <property type="match status" value="1"/>
</dbReference>
<evidence type="ECO:0000256" key="5">
    <source>
        <dbReference type="PIRSR" id="PIRSR017617-1"/>
    </source>
</evidence>
<reference evidence="7 8" key="1">
    <citation type="journal article" date="2014" name="Genome Announc.">
        <title>Genome Sequence and Methylome of Soil Bacterium Gemmatirosa kalamazoonensis KBS708T, a Member of the Rarely Cultivated Gemmatimonadetes Phylum.</title>
        <authorList>
            <person name="Debruyn J.M."/>
            <person name="Radosevich M."/>
            <person name="Wommack K.E."/>
            <person name="Polson S.W."/>
            <person name="Hauser L.J."/>
            <person name="Fawaz M.N."/>
            <person name="Korlach J."/>
            <person name="Tsai Y.C."/>
        </authorList>
    </citation>
    <scope>NUCLEOTIDE SEQUENCE [LARGE SCALE GENOMIC DNA]</scope>
    <source>
        <strain evidence="7 8">KBS708</strain>
    </source>
</reference>
<dbReference type="Proteomes" id="UP000019151">
    <property type="component" value="Chromosome"/>
</dbReference>
<evidence type="ECO:0000256" key="4">
    <source>
        <dbReference type="ARBA" id="ARBA00023239"/>
    </source>
</evidence>
<keyword evidence="4 7" id="KW-0456">Lyase</keyword>
<dbReference type="InterPro" id="IPR015424">
    <property type="entry name" value="PyrdxlP-dep_Trfase"/>
</dbReference>
<dbReference type="eggNOG" id="COG2008">
    <property type="taxonomic scope" value="Bacteria"/>
</dbReference>
<proteinExistence type="inferred from homology"/>
<dbReference type="GO" id="GO:0006567">
    <property type="term" value="P:L-threonine catabolic process"/>
    <property type="evidence" value="ECO:0007669"/>
    <property type="project" value="TreeGrafter"/>
</dbReference>
<gene>
    <name evidence="7" type="ORF">J421_2880</name>
</gene>
<keyword evidence="3" id="KW-0663">Pyridoxal phosphate</keyword>
<dbReference type="KEGG" id="gba:J421_2880"/>
<dbReference type="InterPro" id="IPR001597">
    <property type="entry name" value="ArAA_b-elim_lyase/Thr_aldolase"/>
</dbReference>
<dbReference type="GO" id="GO:0008732">
    <property type="term" value="F:L-allo-threonine aldolase activity"/>
    <property type="evidence" value="ECO:0007669"/>
    <property type="project" value="TreeGrafter"/>
</dbReference>
<feature type="modified residue" description="N6-(pyridoxal phosphate)lysine" evidence="5">
    <location>
        <position position="179"/>
    </location>
</feature>
<dbReference type="PANTHER" id="PTHR48097">
    <property type="entry name" value="L-THREONINE ALDOLASE-RELATED"/>
    <property type="match status" value="1"/>
</dbReference>
<dbReference type="PANTHER" id="PTHR48097:SF9">
    <property type="entry name" value="L-THREONINE ALDOLASE"/>
    <property type="match status" value="1"/>
</dbReference>
<comment type="similarity">
    <text evidence="2">Belongs to the threonine aldolase family.</text>
</comment>
<dbReference type="PIRSF" id="PIRSF017617">
    <property type="entry name" value="Thr_aldolase"/>
    <property type="match status" value="1"/>
</dbReference>
<evidence type="ECO:0000313" key="7">
    <source>
        <dbReference type="EMBL" id="AHG90417.1"/>
    </source>
</evidence>
<feature type="domain" description="Aromatic amino acid beta-eliminating lyase/threonine aldolase" evidence="6">
    <location>
        <begin position="1"/>
        <end position="265"/>
    </location>
</feature>
<protein>
    <submittedName>
        <fullName evidence="7">Aromatic amino acid beta-eliminating lyase/threonine aldolase</fullName>
    </submittedName>
</protein>
<dbReference type="Pfam" id="PF01212">
    <property type="entry name" value="Beta_elim_lyase"/>
    <property type="match status" value="1"/>
</dbReference>
<keyword evidence="8" id="KW-1185">Reference proteome</keyword>
<dbReference type="InParanoid" id="W0RJ05"/>
<dbReference type="InterPro" id="IPR015421">
    <property type="entry name" value="PyrdxlP-dep_Trfase_major"/>
</dbReference>
<organism evidence="7 8">
    <name type="scientific">Gemmatirosa kalamazoonensis</name>
    <dbReference type="NCBI Taxonomy" id="861299"/>
    <lineage>
        <taxon>Bacteria</taxon>
        <taxon>Pseudomonadati</taxon>
        <taxon>Gemmatimonadota</taxon>
        <taxon>Gemmatimonadia</taxon>
        <taxon>Gemmatimonadales</taxon>
        <taxon>Gemmatimonadaceae</taxon>
        <taxon>Gemmatirosa</taxon>
    </lineage>
</organism>